<dbReference type="Gene3D" id="3.40.50.300">
    <property type="entry name" value="P-loop containing nucleotide triphosphate hydrolases"/>
    <property type="match status" value="2"/>
</dbReference>
<feature type="coiled-coil region" evidence="6">
    <location>
        <begin position="893"/>
        <end position="920"/>
    </location>
</feature>
<feature type="region of interest" description="Disordered" evidence="7">
    <location>
        <begin position="774"/>
        <end position="817"/>
    </location>
</feature>
<keyword evidence="1 6" id="KW-0963">Cytoplasm</keyword>
<feature type="region of interest" description="Disordered" evidence="7">
    <location>
        <begin position="1032"/>
        <end position="1051"/>
    </location>
</feature>
<feature type="domain" description="RecF/RecN/SMC N-terminal" evidence="8">
    <location>
        <begin position="35"/>
        <end position="1351"/>
    </location>
</feature>
<dbReference type="PIRSF" id="PIRSF005719">
    <property type="entry name" value="SMC"/>
    <property type="match status" value="1"/>
</dbReference>
<dbReference type="PANTHER" id="PTHR43977">
    <property type="entry name" value="STRUCTURAL MAINTENANCE OF CHROMOSOMES PROTEIN 3"/>
    <property type="match status" value="1"/>
</dbReference>
<evidence type="ECO:0000256" key="6">
    <source>
        <dbReference type="HAMAP-Rule" id="MF_01894"/>
    </source>
</evidence>
<feature type="region of interest" description="Disordered" evidence="7">
    <location>
        <begin position="492"/>
        <end position="559"/>
    </location>
</feature>
<keyword evidence="2 6" id="KW-0547">Nucleotide-binding</keyword>
<reference evidence="9 10" key="1">
    <citation type="submission" date="2020-03" db="EMBL/GenBank/DDBJ databases">
        <title>Roseomonas selenitidurans sp. nov. isolated from soil.</title>
        <authorList>
            <person name="Liu H."/>
        </authorList>
    </citation>
    <scope>NUCLEOTIDE SEQUENCE [LARGE SCALE GENOMIC DNA]</scope>
    <source>
        <strain evidence="9 10">JCM 15073</strain>
    </source>
</reference>
<evidence type="ECO:0000259" key="8">
    <source>
        <dbReference type="Pfam" id="PF02463"/>
    </source>
</evidence>
<evidence type="ECO:0000313" key="10">
    <source>
        <dbReference type="Proteomes" id="UP000765160"/>
    </source>
</evidence>
<comment type="similarity">
    <text evidence="6">Belongs to the SMC family.</text>
</comment>
<feature type="compositionally biased region" description="Basic and acidic residues" evidence="7">
    <location>
        <begin position="19"/>
        <end position="28"/>
    </location>
</feature>
<dbReference type="InterPro" id="IPR027417">
    <property type="entry name" value="P-loop_NTPase"/>
</dbReference>
<keyword evidence="5 6" id="KW-0238">DNA-binding</keyword>
<organism evidence="9 10">
    <name type="scientific">Falsiroseomonas frigidaquae</name>
    <dbReference type="NCBI Taxonomy" id="487318"/>
    <lineage>
        <taxon>Bacteria</taxon>
        <taxon>Pseudomonadati</taxon>
        <taxon>Pseudomonadota</taxon>
        <taxon>Alphaproteobacteria</taxon>
        <taxon>Acetobacterales</taxon>
        <taxon>Roseomonadaceae</taxon>
        <taxon>Falsiroseomonas</taxon>
    </lineage>
</organism>
<dbReference type="CDD" id="cd03278">
    <property type="entry name" value="ABC_SMC_barmotin"/>
    <property type="match status" value="1"/>
</dbReference>
<evidence type="ECO:0000313" key="9">
    <source>
        <dbReference type="EMBL" id="NKE44196.1"/>
    </source>
</evidence>
<feature type="coiled-coil region" evidence="6">
    <location>
        <begin position="1135"/>
        <end position="1190"/>
    </location>
</feature>
<dbReference type="InterPro" id="IPR024704">
    <property type="entry name" value="SMC"/>
</dbReference>
<keyword evidence="4 6" id="KW-0175">Coiled coil</keyword>
<feature type="compositionally biased region" description="Basic and acidic residues" evidence="7">
    <location>
        <begin position="790"/>
        <end position="810"/>
    </location>
</feature>
<comment type="function">
    <text evidence="6">Required for chromosome condensation and partitioning.</text>
</comment>
<sequence length="1370" mass="143024">MESVPAEDAGGSPDEPAEEEARTDVQAEAARHARLTRLRIAGFKSFAEATVVEVMPGLTGIVGPNGCGKSNVVEALRWAMGETNARAMRGGEMDDIIFAGTSTRPGRNLAEVTLTLEEATGLAPPPNAEATDLEISRKIARGEGSSFRVNGRELRARDVQTMFADIGSGARSSAMVSQGRVAALISARPEERRAVLEEAAGIAGLRARKHEAELKLRQAENNLGRAEDLIGQMEAGRQNLQRQARQAARYRNLSGLVREAEVEWLAILRARAQSALAGARQAFATARHATSQAEAAAEAAARRAFAAEQGLPAPRAAEGIARTALERRRVEAETLGAEEARAREALAGAQSRHAALARDLEHAAGVESDADTAEARLQAEAEELSRIAAELPGRNADAERAEAEAIAAVAEAAAAADRATEIAAEAAAQANALAAAEGEAASRAQRLAQQFARIAADHEAARKAVVPEAALAEAAGRTGAAEAALAEAEAALTAAETTRTTAQTAHEAARRLASEAEATESRASSELQAAETAARRGAEQQARLTAERDAARAGAVPEPEMAAARAEASAAAAALAEARAALDAAEKSRTAAQARHEAARAAASEAEAARARAAAEAAALAEVLRAREVGGGAESVLDRIGVPPGLEAALGAAMGEGLDAALDPEAPRHWRSLPPLDPMPALPAGATPLARLVEAPDALSRALSQIGLLPKGADGAALQKMLKPGQALVTEDGAVWRWDGQGLLPGIPTPGAVRLAQRNALRAAGARLDKAEAEAGAASTARSQAAAAEQEARGAEARQREARATAERRQGSAQAALDRLVARDQQAQQRLAALAPQLARLEGEMRAATAALEAARIARAAAPDAAAARQARSAAAAEELSATRAETAAREARRGAEQRLAAARDSARNLAARAAEAEARLAALTPELARITGERDAAAAALAEAQAARAAAPDLAQLRAEVDRARAALANARAAEAGCRDSRATLAAEAGRIEQRQAAIGPERAEWARRKAEAAGRRQDLASRAAAAAAERDALAEAPETAAAQRQAAGRALAEAEATHAAAAAALTAAETEDRESVLARRSADAAFAQAREAQLRAEGSAGQAEAAALAVEERIVERLGEGHPALPSEMPELTDQAEEKARRKMERLTREREEMGPVNLRAEAELLDLDATRDRIETERQEVATAIAKLRGVIGHLNREGRERLRVVFDKVDTEFRALFTRLFGGGRAHLALVGSDDPLEAGLEIFAEPPGKKLSSLNLLSGGEQALTALSLVFAVFRCNPAPVCVLDEVDAPLDDANVERLCDLLEVMAAPDAEGRGGTRFLIVTHHPLTMARMHRLYGVTMQERGVSRLLSVDLQRAVEMVEGHPG</sequence>
<evidence type="ECO:0000256" key="7">
    <source>
        <dbReference type="SAM" id="MobiDB-lite"/>
    </source>
</evidence>
<name>A0ABX1EU92_9PROT</name>
<feature type="binding site" evidence="6">
    <location>
        <begin position="64"/>
        <end position="71"/>
    </location>
    <ligand>
        <name>ATP</name>
        <dbReference type="ChEBI" id="CHEBI:30616"/>
    </ligand>
</feature>
<gene>
    <name evidence="6" type="primary">smc</name>
    <name evidence="9" type="ORF">HB662_05370</name>
</gene>
<dbReference type="Pfam" id="PF02463">
    <property type="entry name" value="SMC_N"/>
    <property type="match status" value="1"/>
</dbReference>
<keyword evidence="3 6" id="KW-0067">ATP-binding</keyword>
<evidence type="ECO:0000256" key="3">
    <source>
        <dbReference type="ARBA" id="ARBA00022840"/>
    </source>
</evidence>
<dbReference type="HAMAP" id="MF_01894">
    <property type="entry name" value="Smc_prok"/>
    <property type="match status" value="1"/>
</dbReference>
<proteinExistence type="inferred from homology"/>
<feature type="region of interest" description="Disordered" evidence="7">
    <location>
        <begin position="1"/>
        <end position="28"/>
    </location>
</feature>
<feature type="coiled-coil region" evidence="6">
    <location>
        <begin position="561"/>
        <end position="616"/>
    </location>
</feature>
<keyword evidence="10" id="KW-1185">Reference proteome</keyword>
<evidence type="ECO:0000256" key="5">
    <source>
        <dbReference type="ARBA" id="ARBA00023125"/>
    </source>
</evidence>
<dbReference type="SUPFAM" id="SSF52540">
    <property type="entry name" value="P-loop containing nucleoside triphosphate hydrolases"/>
    <property type="match status" value="1"/>
</dbReference>
<comment type="subunit">
    <text evidence="6">Homodimer.</text>
</comment>
<feature type="compositionally biased region" description="Low complexity" evidence="7">
    <location>
        <begin position="774"/>
        <end position="789"/>
    </location>
</feature>
<comment type="domain">
    <text evidence="6">Contains large globular domains required for ATP hydrolysis at each terminus and a third globular domain forming a flexible hinge near the middle of the molecule. These domains are separated by coiled-coil structures.</text>
</comment>
<protein>
    <recommendedName>
        <fullName evidence="6">Chromosome partition protein Smc</fullName>
    </recommendedName>
</protein>
<feature type="coiled-coil region" evidence="6">
    <location>
        <begin position="363"/>
        <end position="390"/>
    </location>
</feature>
<feature type="compositionally biased region" description="Low complexity" evidence="7">
    <location>
        <begin position="492"/>
        <end position="506"/>
    </location>
</feature>
<accession>A0ABX1EU92</accession>
<dbReference type="InterPro" id="IPR003395">
    <property type="entry name" value="RecF/RecN/SMC_N"/>
</dbReference>
<dbReference type="EMBL" id="JAAVTX010000002">
    <property type="protein sequence ID" value="NKE44196.1"/>
    <property type="molecule type" value="Genomic_DNA"/>
</dbReference>
<feature type="coiled-coil region" evidence="6">
    <location>
        <begin position="202"/>
        <end position="243"/>
    </location>
</feature>
<comment type="subcellular location">
    <subcellularLocation>
        <location evidence="6">Cytoplasm</location>
    </subcellularLocation>
</comment>
<evidence type="ECO:0000256" key="1">
    <source>
        <dbReference type="ARBA" id="ARBA00022490"/>
    </source>
</evidence>
<dbReference type="InterPro" id="IPR011890">
    <property type="entry name" value="SMC_prok"/>
</dbReference>
<dbReference type="Proteomes" id="UP000765160">
    <property type="component" value="Unassembled WGS sequence"/>
</dbReference>
<evidence type="ECO:0000256" key="4">
    <source>
        <dbReference type="ARBA" id="ARBA00023054"/>
    </source>
</evidence>
<comment type="caution">
    <text evidence="9">The sequence shown here is derived from an EMBL/GenBank/DDBJ whole genome shotgun (WGS) entry which is preliminary data.</text>
</comment>
<evidence type="ECO:0000256" key="2">
    <source>
        <dbReference type="ARBA" id="ARBA00022741"/>
    </source>
</evidence>
<feature type="compositionally biased region" description="Low complexity" evidence="7">
    <location>
        <begin position="1036"/>
        <end position="1051"/>
    </location>
</feature>